<evidence type="ECO:0000256" key="1">
    <source>
        <dbReference type="SAM" id="Phobius"/>
    </source>
</evidence>
<feature type="transmembrane region" description="Helical" evidence="1">
    <location>
        <begin position="63"/>
        <end position="80"/>
    </location>
</feature>
<name>A0ABQ0DW01_9EUKA</name>
<organism evidence="2 3">
    <name type="scientific">Entamoeba nuttalli</name>
    <dbReference type="NCBI Taxonomy" id="412467"/>
    <lineage>
        <taxon>Eukaryota</taxon>
        <taxon>Amoebozoa</taxon>
        <taxon>Evosea</taxon>
        <taxon>Archamoebae</taxon>
        <taxon>Mastigamoebida</taxon>
        <taxon>Entamoebidae</taxon>
        <taxon>Entamoeba</taxon>
    </lineage>
</organism>
<evidence type="ECO:0000313" key="3">
    <source>
        <dbReference type="Proteomes" id="UP001628156"/>
    </source>
</evidence>
<dbReference type="PANTHER" id="PTHR34730">
    <property type="entry name" value="UNNAMED PRODUCT"/>
    <property type="match status" value="1"/>
</dbReference>
<reference evidence="2 3" key="1">
    <citation type="journal article" date="2019" name="PLoS Negl. Trop. Dis.">
        <title>Whole genome sequencing of Entamoeba nuttalli reveals mammalian host-related molecular signatures and a novel octapeptide-repeat surface protein.</title>
        <authorList>
            <person name="Tanaka M."/>
            <person name="Makiuchi T."/>
            <person name="Komiyama T."/>
            <person name="Shiina T."/>
            <person name="Osaki K."/>
            <person name="Tachibana H."/>
        </authorList>
    </citation>
    <scope>NUCLEOTIDE SEQUENCE [LARGE SCALE GENOMIC DNA]</scope>
    <source>
        <strain evidence="2 3">P19-061405</strain>
    </source>
</reference>
<dbReference type="PANTHER" id="PTHR34730:SF1">
    <property type="entry name" value="PARAQUAT-INDUCIBLE PROTEIN A"/>
    <property type="match status" value="1"/>
</dbReference>
<keyword evidence="1" id="KW-0812">Transmembrane</keyword>
<keyword evidence="3" id="KW-1185">Reference proteome</keyword>
<comment type="caution">
    <text evidence="2">The sequence shown here is derived from an EMBL/GenBank/DDBJ whole genome shotgun (WGS) entry which is preliminary data.</text>
</comment>
<dbReference type="Proteomes" id="UP001628156">
    <property type="component" value="Unassembled WGS sequence"/>
</dbReference>
<accession>A0ABQ0DW01</accession>
<dbReference type="EMBL" id="BAAFRS010000317">
    <property type="protein sequence ID" value="GAB1227030.1"/>
    <property type="molecule type" value="Genomic_DNA"/>
</dbReference>
<keyword evidence="1" id="KW-0472">Membrane</keyword>
<protein>
    <submittedName>
        <fullName evidence="2">Uncharacterized protein</fullName>
    </submittedName>
</protein>
<evidence type="ECO:0000313" key="2">
    <source>
        <dbReference type="EMBL" id="GAB1227030.1"/>
    </source>
</evidence>
<gene>
    <name evidence="2" type="ORF">ENUP19_0317G0035</name>
</gene>
<sequence>MSITFLHPHVNVMTGYCLFIISNTGTGATVNAYISFGNRQVIIMPVSDFGLMNLVEDMWTDGVYPHAILIMIFSGIWPYTK</sequence>
<keyword evidence="1" id="KW-1133">Transmembrane helix</keyword>
<proteinExistence type="predicted"/>